<name>A0ABV2P5Y8_9MICC</name>
<sequence length="133" mass="14219">MVSPTSESPNSEYDVDLTVTLTEAPGAESHEFHLRSAAGILSPDPDSLDSNLPDAPAALAAVEQFGEEIFFPEPRPDRICTQQYGGPQVAVVTGWFRGRKVHSQFSRTDGCEIARWKTLASLLGNTGGSSGNV</sequence>
<accession>A0ABV2P5Y8</accession>
<keyword evidence="1" id="KW-0808">Transferase</keyword>
<reference evidence="1 2" key="1">
    <citation type="submission" date="2024-06" db="EMBL/GenBank/DDBJ databases">
        <title>Sorghum-associated microbial communities from plants grown in Nebraska, USA.</title>
        <authorList>
            <person name="Schachtman D."/>
        </authorList>
    </citation>
    <scope>NUCLEOTIDE SEQUENCE [LARGE SCALE GENOMIC DNA]</scope>
    <source>
        <strain evidence="1 2">3552</strain>
    </source>
</reference>
<keyword evidence="1" id="KW-0418">Kinase</keyword>
<organism evidence="1 2">
    <name type="scientific">Arthrobacter bambusae</name>
    <dbReference type="NCBI Taxonomy" id="1338426"/>
    <lineage>
        <taxon>Bacteria</taxon>
        <taxon>Bacillati</taxon>
        <taxon>Actinomycetota</taxon>
        <taxon>Actinomycetes</taxon>
        <taxon>Micrococcales</taxon>
        <taxon>Micrococcaceae</taxon>
        <taxon>Arthrobacter</taxon>
    </lineage>
</organism>
<dbReference type="GO" id="GO:0016301">
    <property type="term" value="F:kinase activity"/>
    <property type="evidence" value="ECO:0007669"/>
    <property type="project" value="UniProtKB-KW"/>
</dbReference>
<dbReference type="RefSeq" id="WP_354228990.1">
    <property type="nucleotide sequence ID" value="NZ_JBEPSN010000004.1"/>
</dbReference>
<dbReference type="EMBL" id="JBEPSN010000004">
    <property type="protein sequence ID" value="MET4540188.1"/>
    <property type="molecule type" value="Genomic_DNA"/>
</dbReference>
<dbReference type="GeneID" id="92752917"/>
<evidence type="ECO:0000313" key="2">
    <source>
        <dbReference type="Proteomes" id="UP001549307"/>
    </source>
</evidence>
<gene>
    <name evidence="1" type="ORF">ABIE37_001969</name>
</gene>
<dbReference type="SUPFAM" id="SSF55399">
    <property type="entry name" value="Subtilisin inhibitor"/>
    <property type="match status" value="1"/>
</dbReference>
<keyword evidence="2" id="KW-1185">Reference proteome</keyword>
<dbReference type="InterPro" id="IPR036819">
    <property type="entry name" value="Subtilisin_inhibitor-like_sf"/>
</dbReference>
<dbReference type="Gene3D" id="3.30.350.10">
    <property type="entry name" value="Subtilisin inhibitor-like"/>
    <property type="match status" value="1"/>
</dbReference>
<proteinExistence type="predicted"/>
<dbReference type="Proteomes" id="UP001549307">
    <property type="component" value="Unassembled WGS sequence"/>
</dbReference>
<protein>
    <submittedName>
        <fullName evidence="1">Aminoglycoside phosphotransferase (APT) family kinase protein</fullName>
    </submittedName>
</protein>
<comment type="caution">
    <text evidence="1">The sequence shown here is derived from an EMBL/GenBank/DDBJ whole genome shotgun (WGS) entry which is preliminary data.</text>
</comment>
<evidence type="ECO:0000313" key="1">
    <source>
        <dbReference type="EMBL" id="MET4540188.1"/>
    </source>
</evidence>